<comment type="caution">
    <text evidence="7">The sequence shown here is derived from an EMBL/GenBank/DDBJ whole genome shotgun (WGS) entry which is preliminary data.</text>
</comment>
<evidence type="ECO:0000256" key="5">
    <source>
        <dbReference type="PIRNR" id="PIRNR026534"/>
    </source>
</evidence>
<comment type="pathway">
    <text evidence="1 5">Glycan metabolism; L-arabinan degradation.</text>
</comment>
<gene>
    <name evidence="7" type="ORF">J2853_003899</name>
</gene>
<evidence type="ECO:0000256" key="4">
    <source>
        <dbReference type="ARBA" id="ARBA00023295"/>
    </source>
</evidence>
<dbReference type="PANTHER" id="PTHR43301:SF3">
    <property type="entry name" value="ARABINAN ENDO-1,5-ALPHA-L-ARABINOSIDASE A-RELATED"/>
    <property type="match status" value="1"/>
</dbReference>
<keyword evidence="8" id="KW-1185">Reference proteome</keyword>
<dbReference type="Gene3D" id="2.115.10.20">
    <property type="entry name" value="Glycosyl hydrolase domain, family 43"/>
    <property type="match status" value="1"/>
</dbReference>
<dbReference type="PANTHER" id="PTHR43301">
    <property type="entry name" value="ARABINAN ENDO-1,5-ALPHA-L-ARABINOSIDASE"/>
    <property type="match status" value="1"/>
</dbReference>
<evidence type="ECO:0000313" key="8">
    <source>
        <dbReference type="Proteomes" id="UP001225356"/>
    </source>
</evidence>
<dbReference type="SUPFAM" id="SSF75005">
    <property type="entry name" value="Arabinanase/levansucrase/invertase"/>
    <property type="match status" value="1"/>
</dbReference>
<sequence length="365" mass="37962">MKRPSRGLIVACVLAVATLGIPRSATAAPGPPAATVTQGSGGAESAFAAGGSGGAATARSSAAGASLAEYPGPGRVTGDVLVHDPSMVKTPDGRYLLVHTADGLGIKTSTDRTAFRNAGVVWPNGAPWTTAYTGGSRNLWAPDISYRNGRYYLYYSASSFGSSHSAIFLATSTTGASGSWTNQGMIIETTSGSGYNAIDPNLVVDAQNGWWLSFGSFWSGIKMIRLDPATGRRSTSDTAVRALAQRTTASGAVEAPFIYRHGGYHYLFVSFDLCCRGAQSTYRTMVGRSTSITGPFADRNGTRMTSGGGTEILAGHGGVHGPGHNAVLSDSDGDVLVYHYYADNGSARLGINLLGWDSGGWPYVY</sequence>
<keyword evidence="6" id="KW-0732">Signal</keyword>
<protein>
    <submittedName>
        <fullName evidence="7">Arabinan endo-1,5-alpha-L-arabinosidase</fullName>
        <ecNumber evidence="7">3.2.1.99</ecNumber>
    </submittedName>
</protein>
<dbReference type="InterPro" id="IPR006710">
    <property type="entry name" value="Glyco_hydro_43"/>
</dbReference>
<proteinExistence type="inferred from homology"/>
<evidence type="ECO:0000313" key="7">
    <source>
        <dbReference type="EMBL" id="MDP9844688.1"/>
    </source>
</evidence>
<reference evidence="7 8" key="1">
    <citation type="submission" date="2023-07" db="EMBL/GenBank/DDBJ databases">
        <title>Sequencing the genomes of 1000 actinobacteria strains.</title>
        <authorList>
            <person name="Klenk H.-P."/>
        </authorList>
    </citation>
    <scope>NUCLEOTIDE SEQUENCE [LARGE SCALE GENOMIC DNA]</scope>
    <source>
        <strain evidence="7 8">DSM 46740</strain>
    </source>
</reference>
<dbReference type="InterPro" id="IPR016840">
    <property type="entry name" value="Glyco_hydro_43_endo_a_Ara-ase"/>
</dbReference>
<dbReference type="Pfam" id="PF04616">
    <property type="entry name" value="Glyco_hydro_43"/>
    <property type="match status" value="1"/>
</dbReference>
<dbReference type="InterPro" id="IPR023296">
    <property type="entry name" value="Glyco_hydro_beta-prop_sf"/>
</dbReference>
<feature type="chain" id="PRO_5046273410" evidence="6">
    <location>
        <begin position="28"/>
        <end position="365"/>
    </location>
</feature>
<keyword evidence="3 5" id="KW-0378">Hydrolase</keyword>
<dbReference type="GO" id="GO:0046558">
    <property type="term" value="F:arabinan endo-1,5-alpha-L-arabinosidase activity"/>
    <property type="evidence" value="ECO:0007669"/>
    <property type="project" value="UniProtKB-EC"/>
</dbReference>
<evidence type="ECO:0000256" key="1">
    <source>
        <dbReference type="ARBA" id="ARBA00004834"/>
    </source>
</evidence>
<dbReference type="CDD" id="cd08998">
    <property type="entry name" value="GH43_Arb43a-like"/>
    <property type="match status" value="1"/>
</dbReference>
<dbReference type="RefSeq" id="WP_307559736.1">
    <property type="nucleotide sequence ID" value="NZ_JAUSQU010000001.1"/>
</dbReference>
<dbReference type="InterPro" id="IPR050727">
    <property type="entry name" value="GH43_arabinanases"/>
</dbReference>
<accession>A0ABT9QD42</accession>
<evidence type="ECO:0000256" key="6">
    <source>
        <dbReference type="SAM" id="SignalP"/>
    </source>
</evidence>
<dbReference type="Proteomes" id="UP001225356">
    <property type="component" value="Unassembled WGS sequence"/>
</dbReference>
<keyword evidence="4 5" id="KW-0326">Glycosidase</keyword>
<evidence type="ECO:0000256" key="3">
    <source>
        <dbReference type="ARBA" id="ARBA00022801"/>
    </source>
</evidence>
<organism evidence="7 8">
    <name type="scientific">Streptosporangium lutulentum</name>
    <dbReference type="NCBI Taxonomy" id="1461250"/>
    <lineage>
        <taxon>Bacteria</taxon>
        <taxon>Bacillati</taxon>
        <taxon>Actinomycetota</taxon>
        <taxon>Actinomycetes</taxon>
        <taxon>Streptosporangiales</taxon>
        <taxon>Streptosporangiaceae</taxon>
        <taxon>Streptosporangium</taxon>
    </lineage>
</organism>
<name>A0ABT9QD42_9ACTN</name>
<evidence type="ECO:0000256" key="2">
    <source>
        <dbReference type="ARBA" id="ARBA00009865"/>
    </source>
</evidence>
<dbReference type="EC" id="3.2.1.99" evidence="7"/>
<dbReference type="PIRSF" id="PIRSF026534">
    <property type="entry name" value="Endo_alpha-L-arabinosidase"/>
    <property type="match status" value="1"/>
</dbReference>
<dbReference type="EMBL" id="JAUSQU010000001">
    <property type="protein sequence ID" value="MDP9844688.1"/>
    <property type="molecule type" value="Genomic_DNA"/>
</dbReference>
<comment type="similarity">
    <text evidence="2 5">Belongs to the glycosyl hydrolase 43 family.</text>
</comment>
<feature type="signal peptide" evidence="6">
    <location>
        <begin position="1"/>
        <end position="27"/>
    </location>
</feature>